<dbReference type="GO" id="GO:0005634">
    <property type="term" value="C:nucleus"/>
    <property type="evidence" value="ECO:0007669"/>
    <property type="project" value="TreeGrafter"/>
</dbReference>
<evidence type="ECO:0000256" key="1">
    <source>
        <dbReference type="ARBA" id="ARBA00022468"/>
    </source>
</evidence>
<dbReference type="GO" id="GO:0006913">
    <property type="term" value="P:nucleocytoplasmic transport"/>
    <property type="evidence" value="ECO:0007669"/>
    <property type="project" value="TreeGrafter"/>
</dbReference>
<dbReference type="PANTHER" id="PTHR24113">
    <property type="entry name" value="RAN GTPASE-ACTIVATING PROTEIN 1"/>
    <property type="match status" value="1"/>
</dbReference>
<proteinExistence type="predicted"/>
<protein>
    <submittedName>
        <fullName evidence="4">Uncharacterized protein</fullName>
    </submittedName>
</protein>
<dbReference type="Proteomes" id="UP001515480">
    <property type="component" value="Unassembled WGS sequence"/>
</dbReference>
<dbReference type="GO" id="GO:0005096">
    <property type="term" value="F:GTPase activator activity"/>
    <property type="evidence" value="ECO:0007669"/>
    <property type="project" value="UniProtKB-KW"/>
</dbReference>
<evidence type="ECO:0000256" key="3">
    <source>
        <dbReference type="ARBA" id="ARBA00022737"/>
    </source>
</evidence>
<dbReference type="GO" id="GO:0031267">
    <property type="term" value="F:small GTPase binding"/>
    <property type="evidence" value="ECO:0007669"/>
    <property type="project" value="TreeGrafter"/>
</dbReference>
<dbReference type="SMART" id="SM00368">
    <property type="entry name" value="LRR_RI"/>
    <property type="match status" value="3"/>
</dbReference>
<dbReference type="GO" id="GO:0048471">
    <property type="term" value="C:perinuclear region of cytoplasm"/>
    <property type="evidence" value="ECO:0007669"/>
    <property type="project" value="TreeGrafter"/>
</dbReference>
<dbReference type="Pfam" id="PF13516">
    <property type="entry name" value="LRR_6"/>
    <property type="match status" value="2"/>
</dbReference>
<organism evidence="4 5">
    <name type="scientific">Prymnesium parvum</name>
    <name type="common">Toxic golden alga</name>
    <dbReference type="NCBI Taxonomy" id="97485"/>
    <lineage>
        <taxon>Eukaryota</taxon>
        <taxon>Haptista</taxon>
        <taxon>Haptophyta</taxon>
        <taxon>Prymnesiophyceae</taxon>
        <taxon>Prymnesiales</taxon>
        <taxon>Prymnesiaceae</taxon>
        <taxon>Prymnesium</taxon>
    </lineage>
</organism>
<evidence type="ECO:0000313" key="5">
    <source>
        <dbReference type="Proteomes" id="UP001515480"/>
    </source>
</evidence>
<keyword evidence="3" id="KW-0677">Repeat</keyword>
<dbReference type="Gene3D" id="3.80.10.10">
    <property type="entry name" value="Ribonuclease Inhibitor"/>
    <property type="match status" value="1"/>
</dbReference>
<evidence type="ECO:0000256" key="2">
    <source>
        <dbReference type="ARBA" id="ARBA00022614"/>
    </source>
</evidence>
<dbReference type="InterPro" id="IPR027038">
    <property type="entry name" value="RanGap"/>
</dbReference>
<dbReference type="GO" id="GO:0005829">
    <property type="term" value="C:cytosol"/>
    <property type="evidence" value="ECO:0007669"/>
    <property type="project" value="TreeGrafter"/>
</dbReference>
<gene>
    <name evidence="4" type="ORF">AB1Y20_000194</name>
</gene>
<dbReference type="InterPro" id="IPR032675">
    <property type="entry name" value="LRR_dom_sf"/>
</dbReference>
<comment type="caution">
    <text evidence="4">The sequence shown here is derived from an EMBL/GenBank/DDBJ whole genome shotgun (WGS) entry which is preliminary data.</text>
</comment>
<accession>A0AB34K9R7</accession>
<dbReference type="AlphaFoldDB" id="A0AB34K9R7"/>
<sequence length="269" mass="29833">MAQLSLPPDPSNAERLRYVAELDMDLAALSALATTCVYLRTHLRPLALERTEAELKRLASRLPDLSACCETPWRQFRMLNAAYRCVSADDCALLMHALRCSCGLTSDSVELEPDEQQIFYLFLDGNPLGSRGARFIARGLLSQPLRSLTELRLRDCNLGNAGCESLFTSACILQACERLFLGGNGADRALHILAAALMRLKKPQCQSIKLVFLDMSKNSITDEGLIALVRSMQAHEDVPQIPELLLTSNLFGERGREALRSMELTQVHI</sequence>
<evidence type="ECO:0000313" key="4">
    <source>
        <dbReference type="EMBL" id="KAL1529239.1"/>
    </source>
</evidence>
<reference evidence="4 5" key="1">
    <citation type="journal article" date="2024" name="Science">
        <title>Giant polyketide synthase enzymes in the biosynthesis of giant marine polyether toxins.</title>
        <authorList>
            <person name="Fallon T.R."/>
            <person name="Shende V.V."/>
            <person name="Wierzbicki I.H."/>
            <person name="Pendleton A.L."/>
            <person name="Watervoot N.F."/>
            <person name="Auber R.P."/>
            <person name="Gonzalez D.J."/>
            <person name="Wisecaver J.H."/>
            <person name="Moore B.S."/>
        </authorList>
    </citation>
    <scope>NUCLEOTIDE SEQUENCE [LARGE SCALE GENOMIC DNA]</scope>
    <source>
        <strain evidence="4 5">12B1</strain>
    </source>
</reference>
<dbReference type="EMBL" id="JBGBPQ010000001">
    <property type="protein sequence ID" value="KAL1529239.1"/>
    <property type="molecule type" value="Genomic_DNA"/>
</dbReference>
<name>A0AB34K9R7_PRYPA</name>
<dbReference type="InterPro" id="IPR001611">
    <property type="entry name" value="Leu-rich_rpt"/>
</dbReference>
<dbReference type="PANTHER" id="PTHR24113:SF12">
    <property type="entry name" value="RAN GTPASE-ACTIVATING PROTEIN 1"/>
    <property type="match status" value="1"/>
</dbReference>
<keyword evidence="1" id="KW-0343">GTPase activation</keyword>
<keyword evidence="5" id="KW-1185">Reference proteome</keyword>
<dbReference type="SUPFAM" id="SSF52047">
    <property type="entry name" value="RNI-like"/>
    <property type="match status" value="1"/>
</dbReference>
<keyword evidence="2" id="KW-0433">Leucine-rich repeat</keyword>